<sequence length="105" mass="11707">MGHGESETLPAWAGERAEVLDRLAGLLADREPPHPLRVAVDGPGGDGWYRTAALFGSREAVRERYVARYLPGQELYRVQARPLDRADVVLDLADPLRPAVRHWPD</sequence>
<comment type="caution">
    <text evidence="1">The sequence shown here is derived from an EMBL/GenBank/DDBJ whole genome shotgun (WGS) entry which is preliminary data.</text>
</comment>
<evidence type="ECO:0000313" key="2">
    <source>
        <dbReference type="Proteomes" id="UP000579605"/>
    </source>
</evidence>
<dbReference type="Proteomes" id="UP000579605">
    <property type="component" value="Unassembled WGS sequence"/>
</dbReference>
<dbReference type="AlphaFoldDB" id="A0A852ZSL6"/>
<evidence type="ECO:0000313" key="1">
    <source>
        <dbReference type="EMBL" id="NYH91990.1"/>
    </source>
</evidence>
<accession>A0A852ZSL6</accession>
<name>A0A852ZSL6_9ACTN</name>
<organism evidence="1 2">
    <name type="scientific">Actinopolymorpha rutila</name>
    <dbReference type="NCBI Taxonomy" id="446787"/>
    <lineage>
        <taxon>Bacteria</taxon>
        <taxon>Bacillati</taxon>
        <taxon>Actinomycetota</taxon>
        <taxon>Actinomycetes</taxon>
        <taxon>Propionibacteriales</taxon>
        <taxon>Actinopolymorphaceae</taxon>
        <taxon>Actinopolymorpha</taxon>
    </lineage>
</organism>
<keyword evidence="2" id="KW-1185">Reference proteome</keyword>
<dbReference type="EMBL" id="JACBZH010000001">
    <property type="protein sequence ID" value="NYH91990.1"/>
    <property type="molecule type" value="Genomic_DNA"/>
</dbReference>
<proteinExistence type="predicted"/>
<protein>
    <submittedName>
        <fullName evidence="1">Uncharacterized protein</fullName>
    </submittedName>
</protein>
<gene>
    <name evidence="1" type="ORF">F4554_004628</name>
</gene>
<dbReference type="RefSeq" id="WP_202889426.1">
    <property type="nucleotide sequence ID" value="NZ_BAAARR010000001.1"/>
</dbReference>
<reference evidence="1 2" key="1">
    <citation type="submission" date="2020-07" db="EMBL/GenBank/DDBJ databases">
        <title>Sequencing the genomes of 1000 actinobacteria strains.</title>
        <authorList>
            <person name="Klenk H.-P."/>
        </authorList>
    </citation>
    <scope>NUCLEOTIDE SEQUENCE [LARGE SCALE GENOMIC DNA]</scope>
    <source>
        <strain evidence="1 2">DSM 18448</strain>
    </source>
</reference>